<dbReference type="PROSITE" id="PS51706">
    <property type="entry name" value="G_ENGB"/>
    <property type="match status" value="1"/>
</dbReference>
<keyword evidence="7 10" id="KW-0342">GTP-binding</keyword>
<evidence type="ECO:0000256" key="5">
    <source>
        <dbReference type="ARBA" id="ARBA00022741"/>
    </source>
</evidence>
<gene>
    <name evidence="12" type="primary">yihA</name>
    <name evidence="10" type="synonym">engB</name>
    <name evidence="12" type="ORF">NP596_05220</name>
</gene>
<dbReference type="InterPro" id="IPR019987">
    <property type="entry name" value="GTP-bd_ribosome_bio_YsxC"/>
</dbReference>
<evidence type="ECO:0000256" key="10">
    <source>
        <dbReference type="HAMAP-Rule" id="MF_00321"/>
    </source>
</evidence>
<protein>
    <recommendedName>
        <fullName evidence="10">Probable GTP-binding protein EngB</fullName>
    </recommendedName>
</protein>
<dbReference type="Proteomes" id="UP001524586">
    <property type="component" value="Unassembled WGS sequence"/>
</dbReference>
<comment type="caution">
    <text evidence="12">The sequence shown here is derived from an EMBL/GenBank/DDBJ whole genome shotgun (WGS) entry which is preliminary data.</text>
</comment>
<accession>A0ABT1U2J9</accession>
<dbReference type="PANTHER" id="PTHR11649">
    <property type="entry name" value="MSS1/TRME-RELATED GTP-BINDING PROTEIN"/>
    <property type="match status" value="1"/>
</dbReference>
<organism evidence="12 13">
    <name type="scientific">Methylomonas rivi</name>
    <dbReference type="NCBI Taxonomy" id="2952226"/>
    <lineage>
        <taxon>Bacteria</taxon>
        <taxon>Pseudomonadati</taxon>
        <taxon>Pseudomonadota</taxon>
        <taxon>Gammaproteobacteria</taxon>
        <taxon>Methylococcales</taxon>
        <taxon>Methylococcaceae</taxon>
        <taxon>Methylomonas</taxon>
    </lineage>
</organism>
<reference evidence="12 13" key="1">
    <citation type="submission" date="2022-07" db="EMBL/GenBank/DDBJ databases">
        <title>Methylomonas rivi sp. nov., Methylomonas rosea sp. nov., Methylomonas aureus sp. nov. and Methylomonas subterranea sp. nov., four novel methanotrophs isolated from a freshwater creek and the deep terrestrial subsurface.</title>
        <authorList>
            <person name="Abin C."/>
            <person name="Sankaranarayanan K."/>
            <person name="Garner C."/>
            <person name="Sindelar R."/>
            <person name="Kotary K."/>
            <person name="Garner R."/>
            <person name="Barclay S."/>
            <person name="Lawson P."/>
            <person name="Krumholz L."/>
        </authorList>
    </citation>
    <scope>NUCLEOTIDE SEQUENCE [LARGE SCALE GENOMIC DNA]</scope>
    <source>
        <strain evidence="12 13">WSC-6</strain>
    </source>
</reference>
<dbReference type="PANTHER" id="PTHR11649:SF13">
    <property type="entry name" value="ENGB-TYPE G DOMAIN-CONTAINING PROTEIN"/>
    <property type="match status" value="1"/>
</dbReference>
<dbReference type="EMBL" id="JANIBK010000017">
    <property type="protein sequence ID" value="MCQ8127856.1"/>
    <property type="molecule type" value="Genomic_DNA"/>
</dbReference>
<feature type="domain" description="EngB-type G" evidence="11">
    <location>
        <begin position="24"/>
        <end position="198"/>
    </location>
</feature>
<name>A0ABT1U2J9_9GAMM</name>
<dbReference type="CDD" id="cd01876">
    <property type="entry name" value="YihA_EngB"/>
    <property type="match status" value="1"/>
</dbReference>
<dbReference type="NCBIfam" id="TIGR03598">
    <property type="entry name" value="GTPase_YsxC"/>
    <property type="match status" value="1"/>
</dbReference>
<evidence type="ECO:0000256" key="1">
    <source>
        <dbReference type="ARBA" id="ARBA00001946"/>
    </source>
</evidence>
<keyword evidence="5 10" id="KW-0547">Nucleotide-binding</keyword>
<evidence type="ECO:0000256" key="4">
    <source>
        <dbReference type="ARBA" id="ARBA00022723"/>
    </source>
</evidence>
<evidence type="ECO:0000313" key="12">
    <source>
        <dbReference type="EMBL" id="MCQ8127856.1"/>
    </source>
</evidence>
<proteinExistence type="inferred from homology"/>
<comment type="function">
    <text evidence="10">Necessary for normal cell division and for the maintenance of normal septation.</text>
</comment>
<dbReference type="RefSeq" id="WP_256614214.1">
    <property type="nucleotide sequence ID" value="NZ_JANIBK010000017.1"/>
</dbReference>
<evidence type="ECO:0000256" key="8">
    <source>
        <dbReference type="ARBA" id="ARBA00023210"/>
    </source>
</evidence>
<dbReference type="HAMAP" id="MF_00321">
    <property type="entry name" value="GTPase_EngB"/>
    <property type="match status" value="1"/>
</dbReference>
<keyword evidence="13" id="KW-1185">Reference proteome</keyword>
<evidence type="ECO:0000259" key="11">
    <source>
        <dbReference type="PROSITE" id="PS51706"/>
    </source>
</evidence>
<evidence type="ECO:0000256" key="6">
    <source>
        <dbReference type="ARBA" id="ARBA00022842"/>
    </source>
</evidence>
<keyword evidence="3 10" id="KW-0132">Cell division</keyword>
<evidence type="ECO:0000256" key="2">
    <source>
        <dbReference type="ARBA" id="ARBA00009638"/>
    </source>
</evidence>
<evidence type="ECO:0000313" key="13">
    <source>
        <dbReference type="Proteomes" id="UP001524586"/>
    </source>
</evidence>
<dbReference type="InterPro" id="IPR006073">
    <property type="entry name" value="GTP-bd"/>
</dbReference>
<comment type="similarity">
    <text evidence="2 10">Belongs to the TRAFAC class TrmE-Era-EngA-EngB-Septin-like GTPase superfamily. EngB GTPase family.</text>
</comment>
<keyword evidence="8 10" id="KW-0717">Septation</keyword>
<dbReference type="InterPro" id="IPR030393">
    <property type="entry name" value="G_ENGB_dom"/>
</dbReference>
<keyword evidence="4" id="KW-0479">Metal-binding</keyword>
<comment type="cofactor">
    <cofactor evidence="1">
        <name>Mg(2+)</name>
        <dbReference type="ChEBI" id="CHEBI:18420"/>
    </cofactor>
</comment>
<keyword evidence="6" id="KW-0460">Magnesium</keyword>
<dbReference type="InterPro" id="IPR027417">
    <property type="entry name" value="P-loop_NTPase"/>
</dbReference>
<keyword evidence="9 10" id="KW-0131">Cell cycle</keyword>
<sequence length="205" mass="23082">MNPIYHQAKFINSAPRLQDAPPDQGMEIAFAGRSNAGKSSAINTLVQQTALARVSKTPGRTQLLNFFEIDAQRKLVDLPGYGYAKVPVAVKRDWQKMMENYLKNRQALCGIVLVMDIRHPMTEFDWQMVEWCEHTGQPLHILLTKADKLKFGAAKNTLLAVQRELGRSSITVTLQLFSALNKTGVEDIHQLLDEWFGFNTAEKPA</sequence>
<evidence type="ECO:0000256" key="3">
    <source>
        <dbReference type="ARBA" id="ARBA00022618"/>
    </source>
</evidence>
<evidence type="ECO:0000256" key="9">
    <source>
        <dbReference type="ARBA" id="ARBA00023306"/>
    </source>
</evidence>
<dbReference type="Gene3D" id="3.40.50.300">
    <property type="entry name" value="P-loop containing nucleotide triphosphate hydrolases"/>
    <property type="match status" value="1"/>
</dbReference>
<evidence type="ECO:0000256" key="7">
    <source>
        <dbReference type="ARBA" id="ARBA00023134"/>
    </source>
</evidence>
<dbReference type="Pfam" id="PF01926">
    <property type="entry name" value="MMR_HSR1"/>
    <property type="match status" value="1"/>
</dbReference>
<dbReference type="SUPFAM" id="SSF52540">
    <property type="entry name" value="P-loop containing nucleoside triphosphate hydrolases"/>
    <property type="match status" value="1"/>
</dbReference>